<evidence type="ECO:0000313" key="9">
    <source>
        <dbReference type="EMBL" id="KND02195.1"/>
    </source>
</evidence>
<dbReference type="OMA" id="HLMQVMD"/>
<gene>
    <name evidence="9" type="ORF">SPPG_02682</name>
</gene>
<dbReference type="VEuPathDB" id="FungiDB:SPPG_02682"/>
<keyword evidence="3" id="KW-0963">Cytoplasm</keyword>
<feature type="region of interest" description="Disordered" evidence="7">
    <location>
        <begin position="118"/>
        <end position="158"/>
    </location>
</feature>
<evidence type="ECO:0000256" key="4">
    <source>
        <dbReference type="ARBA" id="ARBA00022491"/>
    </source>
</evidence>
<dbReference type="InParanoid" id="A0A0L0HMP8"/>
<feature type="domain" description="RWD" evidence="8">
    <location>
        <begin position="11"/>
        <end position="116"/>
    </location>
</feature>
<dbReference type="eggNOG" id="KOG3299">
    <property type="taxonomic scope" value="Eukaryota"/>
</dbReference>
<dbReference type="STRING" id="645134.A0A0L0HMP8"/>
<comment type="subcellular location">
    <subcellularLocation>
        <location evidence="1">Cytoplasm</location>
    </subcellularLocation>
</comment>
<dbReference type="Pfam" id="PF05773">
    <property type="entry name" value="RWD"/>
    <property type="match status" value="1"/>
</dbReference>
<evidence type="ECO:0000256" key="7">
    <source>
        <dbReference type="SAM" id="MobiDB-lite"/>
    </source>
</evidence>
<dbReference type="InterPro" id="IPR020568">
    <property type="entry name" value="Ribosomal_Su5_D2-typ_SF"/>
</dbReference>
<keyword evidence="6" id="KW-0346">Stress response</keyword>
<dbReference type="PROSITE" id="PS50908">
    <property type="entry name" value="RWD"/>
    <property type="match status" value="1"/>
</dbReference>
<dbReference type="Pfam" id="PF01205">
    <property type="entry name" value="Impact_N"/>
    <property type="match status" value="1"/>
</dbReference>
<dbReference type="RefSeq" id="XP_016610234.1">
    <property type="nucleotide sequence ID" value="XM_016750967.1"/>
</dbReference>
<comment type="similarity">
    <text evidence="2">Belongs to the IMPACT family.</text>
</comment>
<proteinExistence type="inferred from homology"/>
<dbReference type="GeneID" id="27686251"/>
<keyword evidence="4" id="KW-0678">Repressor</keyword>
<evidence type="ECO:0000256" key="2">
    <source>
        <dbReference type="ARBA" id="ARBA00007665"/>
    </source>
</evidence>
<reference evidence="9 10" key="1">
    <citation type="submission" date="2009-08" db="EMBL/GenBank/DDBJ databases">
        <title>The Genome Sequence of Spizellomyces punctatus strain DAOM BR117.</title>
        <authorList>
            <consortium name="The Broad Institute Genome Sequencing Platform"/>
            <person name="Russ C."/>
            <person name="Cuomo C."/>
            <person name="Shea T."/>
            <person name="Young S.K."/>
            <person name="Zeng Q."/>
            <person name="Koehrsen M."/>
            <person name="Haas B."/>
            <person name="Borodovsky M."/>
            <person name="Guigo R."/>
            <person name="Alvarado L."/>
            <person name="Berlin A."/>
            <person name="Bochicchio J."/>
            <person name="Borenstein D."/>
            <person name="Chapman S."/>
            <person name="Chen Z."/>
            <person name="Engels R."/>
            <person name="Freedman E."/>
            <person name="Gellesch M."/>
            <person name="Goldberg J."/>
            <person name="Griggs A."/>
            <person name="Gujja S."/>
            <person name="Heiman D."/>
            <person name="Hepburn T."/>
            <person name="Howarth C."/>
            <person name="Jen D."/>
            <person name="Larson L."/>
            <person name="Lewis B."/>
            <person name="Mehta T."/>
            <person name="Park D."/>
            <person name="Pearson M."/>
            <person name="Roberts A."/>
            <person name="Saif S."/>
            <person name="Shenoy N."/>
            <person name="Sisk P."/>
            <person name="Stolte C."/>
            <person name="Sykes S."/>
            <person name="Thomson T."/>
            <person name="Walk T."/>
            <person name="White J."/>
            <person name="Yandava C."/>
            <person name="Burger G."/>
            <person name="Gray M.W."/>
            <person name="Holland P.W.H."/>
            <person name="King N."/>
            <person name="Lang F.B.F."/>
            <person name="Roger A.J."/>
            <person name="Ruiz-Trillo I."/>
            <person name="Lander E."/>
            <person name="Nusbaum C."/>
        </authorList>
    </citation>
    <scope>NUCLEOTIDE SEQUENCE [LARGE SCALE GENOMIC DNA]</scope>
    <source>
        <strain evidence="9 10">DAOM BR117</strain>
    </source>
</reference>
<dbReference type="AlphaFoldDB" id="A0A0L0HMP8"/>
<dbReference type="Proteomes" id="UP000053201">
    <property type="component" value="Unassembled WGS sequence"/>
</dbReference>
<dbReference type="SUPFAM" id="SSF54495">
    <property type="entry name" value="UBC-like"/>
    <property type="match status" value="1"/>
</dbReference>
<dbReference type="Gene3D" id="3.30.230.30">
    <property type="entry name" value="Impact, N-terminal domain"/>
    <property type="match status" value="1"/>
</dbReference>
<dbReference type="PANTHER" id="PTHR16301">
    <property type="entry name" value="IMPACT-RELATED"/>
    <property type="match status" value="1"/>
</dbReference>
<dbReference type="InterPro" id="IPR006575">
    <property type="entry name" value="RWD_dom"/>
</dbReference>
<sequence>MEDSNQSLQEEECLALSSIYGRDFHQDPHLPDSADITLHLAPGPVILRCHFPTTYPSDEPPYYELVAEWHNRAGVAHGISESVRKKVDERLLDLFVPGQVVVFEWIASLQEILEEAYGREDEREPDEPQSPPASIQTTPLVHKPPSPISEPSEDGDTTFPMTLPPDCPPITHSVNPVIDRKSIFIAHVAPIVSPADAATVVQALLSNKRIMRATHNISAYRIVENNGVVRQDCDDDGETAAGGRLLHMLQLADVRGAVVVVSRWYGGIQLGPARFKHINNVARTLLEHCGFIQSGSDMRGKGKSGKKR</sequence>
<dbReference type="Gene3D" id="3.10.110.10">
    <property type="entry name" value="Ubiquitin Conjugating Enzyme"/>
    <property type="match status" value="1"/>
</dbReference>
<dbReference type="InterPro" id="IPR023582">
    <property type="entry name" value="Impact"/>
</dbReference>
<accession>A0A0L0HMP8</accession>
<dbReference type="GO" id="GO:0005737">
    <property type="term" value="C:cytoplasm"/>
    <property type="evidence" value="ECO:0007669"/>
    <property type="project" value="UniProtKB-SubCell"/>
</dbReference>
<keyword evidence="5" id="KW-0810">Translation regulation</keyword>
<dbReference type="PROSITE" id="PS00910">
    <property type="entry name" value="UPF0029"/>
    <property type="match status" value="1"/>
</dbReference>
<dbReference type="InterPro" id="IPR036956">
    <property type="entry name" value="Impact_N_sf"/>
</dbReference>
<dbReference type="EMBL" id="KQ257453">
    <property type="protein sequence ID" value="KND02195.1"/>
    <property type="molecule type" value="Genomic_DNA"/>
</dbReference>
<evidence type="ECO:0000259" key="8">
    <source>
        <dbReference type="PROSITE" id="PS50908"/>
    </source>
</evidence>
<protein>
    <recommendedName>
        <fullName evidence="8">RWD domain-containing protein</fullName>
    </recommendedName>
</protein>
<dbReference type="SUPFAM" id="SSF54211">
    <property type="entry name" value="Ribosomal protein S5 domain 2-like"/>
    <property type="match status" value="1"/>
</dbReference>
<dbReference type="GO" id="GO:0140469">
    <property type="term" value="P:GCN2-mediated signaling"/>
    <property type="evidence" value="ECO:0007669"/>
    <property type="project" value="TreeGrafter"/>
</dbReference>
<evidence type="ECO:0000313" key="10">
    <source>
        <dbReference type="Proteomes" id="UP000053201"/>
    </source>
</evidence>
<evidence type="ECO:0000256" key="6">
    <source>
        <dbReference type="ARBA" id="ARBA00023016"/>
    </source>
</evidence>
<dbReference type="GO" id="GO:0006446">
    <property type="term" value="P:regulation of translational initiation"/>
    <property type="evidence" value="ECO:0007669"/>
    <property type="project" value="TreeGrafter"/>
</dbReference>
<dbReference type="SMART" id="SM00591">
    <property type="entry name" value="RWD"/>
    <property type="match status" value="1"/>
</dbReference>
<dbReference type="OrthoDB" id="69641at2759"/>
<dbReference type="CDD" id="cd23821">
    <property type="entry name" value="RWD_IMPACT"/>
    <property type="match status" value="1"/>
</dbReference>
<dbReference type="InterPro" id="IPR016135">
    <property type="entry name" value="UBQ-conjugating_enzyme/RWD"/>
</dbReference>
<name>A0A0L0HMP8_SPIPD</name>
<keyword evidence="10" id="KW-1185">Reference proteome</keyword>
<organism evidence="9 10">
    <name type="scientific">Spizellomyces punctatus (strain DAOM BR117)</name>
    <dbReference type="NCBI Taxonomy" id="645134"/>
    <lineage>
        <taxon>Eukaryota</taxon>
        <taxon>Fungi</taxon>
        <taxon>Fungi incertae sedis</taxon>
        <taxon>Chytridiomycota</taxon>
        <taxon>Chytridiomycota incertae sedis</taxon>
        <taxon>Chytridiomycetes</taxon>
        <taxon>Spizellomycetales</taxon>
        <taxon>Spizellomycetaceae</taxon>
        <taxon>Spizellomyces</taxon>
    </lineage>
</organism>
<dbReference type="InterPro" id="IPR001498">
    <property type="entry name" value="Impact_N"/>
</dbReference>
<dbReference type="FunCoup" id="A0A0L0HMP8">
    <property type="interactions" value="340"/>
</dbReference>
<dbReference type="InterPro" id="IPR020569">
    <property type="entry name" value="UPF0029_Impact_CS"/>
</dbReference>
<evidence type="ECO:0000256" key="3">
    <source>
        <dbReference type="ARBA" id="ARBA00022490"/>
    </source>
</evidence>
<dbReference type="PANTHER" id="PTHR16301:SF25">
    <property type="entry name" value="PROTEIN IMPACT"/>
    <property type="match status" value="1"/>
</dbReference>
<evidence type="ECO:0000256" key="5">
    <source>
        <dbReference type="ARBA" id="ARBA00022845"/>
    </source>
</evidence>
<evidence type="ECO:0000256" key="1">
    <source>
        <dbReference type="ARBA" id="ARBA00004496"/>
    </source>
</evidence>